<proteinExistence type="predicted"/>
<feature type="compositionally biased region" description="Polar residues" evidence="1">
    <location>
        <begin position="10"/>
        <end position="19"/>
    </location>
</feature>
<dbReference type="Proteomes" id="UP000830326">
    <property type="component" value="Chromosome"/>
</dbReference>
<feature type="region of interest" description="Disordered" evidence="1">
    <location>
        <begin position="1"/>
        <end position="23"/>
    </location>
</feature>
<protein>
    <submittedName>
        <fullName evidence="2">Uncharacterized protein</fullName>
    </submittedName>
</protein>
<keyword evidence="3" id="KW-1185">Reference proteome</keyword>
<evidence type="ECO:0000256" key="1">
    <source>
        <dbReference type="SAM" id="MobiDB-lite"/>
    </source>
</evidence>
<name>A0ABY4H8P2_9BACI</name>
<organism evidence="2 3">
    <name type="scientific">Halobacillus amylolyticus</name>
    <dbReference type="NCBI Taxonomy" id="2932259"/>
    <lineage>
        <taxon>Bacteria</taxon>
        <taxon>Bacillati</taxon>
        <taxon>Bacillota</taxon>
        <taxon>Bacilli</taxon>
        <taxon>Bacillales</taxon>
        <taxon>Bacillaceae</taxon>
        <taxon>Halobacillus</taxon>
    </lineage>
</organism>
<dbReference type="EMBL" id="CP095075">
    <property type="protein sequence ID" value="UOR11243.1"/>
    <property type="molecule type" value="Genomic_DNA"/>
</dbReference>
<reference evidence="2" key="1">
    <citation type="submission" date="2022-04" db="EMBL/GenBank/DDBJ databases">
        <title>Halobacillus sp. isolated from saltern.</title>
        <authorList>
            <person name="Won M."/>
            <person name="Lee C.-M."/>
            <person name="Woen H.-Y."/>
            <person name="Kwon S.-W."/>
        </authorList>
    </citation>
    <scope>NUCLEOTIDE SEQUENCE</scope>
    <source>
        <strain evidence="2">SSHM10-5</strain>
    </source>
</reference>
<evidence type="ECO:0000313" key="2">
    <source>
        <dbReference type="EMBL" id="UOR11243.1"/>
    </source>
</evidence>
<accession>A0ABY4H8P2</accession>
<evidence type="ECO:0000313" key="3">
    <source>
        <dbReference type="Proteomes" id="UP000830326"/>
    </source>
</evidence>
<gene>
    <name evidence="2" type="ORF">MUO15_16825</name>
</gene>
<sequence length="66" mass="7374">MLAVEIQEDSCGNSDQSEIPQERNVSDVRGGSLVARGKAYFNCVFITTSFSKKCLKSLYFLNFFAI</sequence>